<proteinExistence type="predicted"/>
<dbReference type="SUPFAM" id="SSF46565">
    <property type="entry name" value="Chaperone J-domain"/>
    <property type="match status" value="1"/>
</dbReference>
<dbReference type="CDD" id="cd06257">
    <property type="entry name" value="DnaJ"/>
    <property type="match status" value="1"/>
</dbReference>
<dbReference type="eggNOG" id="COG0484">
    <property type="taxonomic scope" value="Bacteria"/>
</dbReference>
<dbReference type="GO" id="GO:0036503">
    <property type="term" value="P:ERAD pathway"/>
    <property type="evidence" value="ECO:0007669"/>
    <property type="project" value="TreeGrafter"/>
</dbReference>
<dbReference type="AlphaFoldDB" id="G8R6L0"/>
<dbReference type="InterPro" id="IPR036869">
    <property type="entry name" value="J_dom_sf"/>
</dbReference>
<keyword evidence="3" id="KW-1133">Transmembrane helix</keyword>
<dbReference type="PANTHER" id="PTHR44360:SF1">
    <property type="entry name" value="DNAJ HOMOLOG SUBFAMILY B MEMBER 9"/>
    <property type="match status" value="1"/>
</dbReference>
<keyword evidence="2" id="KW-0175">Coiled coil</keyword>
<protein>
    <submittedName>
        <fullName evidence="5">DnaJ-class molecular chaperone with C-terminal Zn finger domain</fullName>
    </submittedName>
</protein>
<dbReference type="PATRIC" id="fig|926562.3.peg.132"/>
<dbReference type="OrthoDB" id="9779622at2"/>
<dbReference type="SMART" id="SM00271">
    <property type="entry name" value="DnaJ"/>
    <property type="match status" value="1"/>
</dbReference>
<dbReference type="EMBL" id="CP003156">
    <property type="protein sequence ID" value="AEV31153.1"/>
    <property type="molecule type" value="Genomic_DNA"/>
</dbReference>
<dbReference type="PROSITE" id="PS50076">
    <property type="entry name" value="DNAJ_2"/>
    <property type="match status" value="1"/>
</dbReference>
<dbReference type="PANTHER" id="PTHR44360">
    <property type="entry name" value="DNAJ HOMOLOG SUBFAMILY B MEMBER 9"/>
    <property type="match status" value="1"/>
</dbReference>
<dbReference type="Gene3D" id="1.10.287.110">
    <property type="entry name" value="DnaJ domain"/>
    <property type="match status" value="1"/>
</dbReference>
<dbReference type="InterPro" id="IPR001623">
    <property type="entry name" value="DnaJ_domain"/>
</dbReference>
<dbReference type="KEGG" id="oho:Oweho_0131"/>
<accession>G8R6L0</accession>
<dbReference type="GO" id="GO:0051787">
    <property type="term" value="F:misfolded protein binding"/>
    <property type="evidence" value="ECO:0007669"/>
    <property type="project" value="TreeGrafter"/>
</dbReference>
<organism evidence="5 6">
    <name type="scientific">Owenweeksia hongkongensis (strain DSM 17368 / CIP 108786 / JCM 12287 / NRRL B-23963 / UST20020801)</name>
    <dbReference type="NCBI Taxonomy" id="926562"/>
    <lineage>
        <taxon>Bacteria</taxon>
        <taxon>Pseudomonadati</taxon>
        <taxon>Bacteroidota</taxon>
        <taxon>Flavobacteriia</taxon>
        <taxon>Flavobacteriales</taxon>
        <taxon>Owenweeksiaceae</taxon>
        <taxon>Owenweeksia</taxon>
    </lineage>
</organism>
<keyword evidence="3" id="KW-0472">Membrane</keyword>
<name>G8R6L0_OWEHD</name>
<dbReference type="HOGENOM" id="CLU_893834_0_0_10"/>
<feature type="transmembrane region" description="Helical" evidence="3">
    <location>
        <begin position="112"/>
        <end position="130"/>
    </location>
</feature>
<keyword evidence="6" id="KW-1185">Reference proteome</keyword>
<sequence>MRRYYDILGLQEGATKKEIKQAYRKMAMQYHPDLNPGKESKQKFIEILEAYEYLIGIRQMNEGKGMSYEDLQKFYELMKKAAEEKAKREYREKVREFKKEKERKQGEEYKKAIYLLVAICIAAIGLWQGYKFYTNLMINGDRQVAEVEVVGIGMKRLKYAFQVGDSLYKDEQYVSNNKIEMISGNGMPLKTGDRFEVEFSRGAPAYHRINFERVSTSTMQRYFAMVSSKLTYLFYEEWQHLSNDEKRIRAACITSIVFSRQGFEGLSDIYYADANILDNFSHNSWTWYFMKTSDEFEEILAACQVIEEELH</sequence>
<dbReference type="PRINTS" id="PR00625">
    <property type="entry name" value="JDOMAIN"/>
</dbReference>
<dbReference type="GO" id="GO:0051087">
    <property type="term" value="F:protein-folding chaperone binding"/>
    <property type="evidence" value="ECO:0007669"/>
    <property type="project" value="TreeGrafter"/>
</dbReference>
<evidence type="ECO:0000256" key="3">
    <source>
        <dbReference type="SAM" id="Phobius"/>
    </source>
</evidence>
<feature type="coiled-coil region" evidence="2">
    <location>
        <begin position="80"/>
        <end position="107"/>
    </location>
</feature>
<evidence type="ECO:0000313" key="6">
    <source>
        <dbReference type="Proteomes" id="UP000005631"/>
    </source>
</evidence>
<gene>
    <name evidence="5" type="ordered locus">Oweho_0131</name>
</gene>
<dbReference type="InterPro" id="IPR051948">
    <property type="entry name" value="Hsp70_co-chaperone_J-domain"/>
</dbReference>
<evidence type="ECO:0000256" key="2">
    <source>
        <dbReference type="SAM" id="Coils"/>
    </source>
</evidence>
<dbReference type="RefSeq" id="WP_014200514.1">
    <property type="nucleotide sequence ID" value="NC_016599.1"/>
</dbReference>
<dbReference type="Proteomes" id="UP000005631">
    <property type="component" value="Chromosome"/>
</dbReference>
<keyword evidence="1" id="KW-0143">Chaperone</keyword>
<evidence type="ECO:0000256" key="1">
    <source>
        <dbReference type="ARBA" id="ARBA00023186"/>
    </source>
</evidence>
<dbReference type="STRING" id="926562.Oweho_0131"/>
<dbReference type="Pfam" id="PF00226">
    <property type="entry name" value="DnaJ"/>
    <property type="match status" value="1"/>
</dbReference>
<evidence type="ECO:0000313" key="5">
    <source>
        <dbReference type="EMBL" id="AEV31153.1"/>
    </source>
</evidence>
<feature type="domain" description="J" evidence="4">
    <location>
        <begin position="3"/>
        <end position="72"/>
    </location>
</feature>
<reference evidence="5 6" key="1">
    <citation type="journal article" date="2012" name="Stand. Genomic Sci.">
        <title>Genome sequence of the orange-pigmented seawater bacterium Owenweeksia hongkongensis type strain (UST20020801(T)).</title>
        <authorList>
            <person name="Riedel T."/>
            <person name="Held B."/>
            <person name="Nolan M."/>
            <person name="Lucas S."/>
            <person name="Lapidus A."/>
            <person name="Tice H."/>
            <person name="Del Rio T.G."/>
            <person name="Cheng J.F."/>
            <person name="Han C."/>
            <person name="Tapia R."/>
            <person name="Goodwin L.A."/>
            <person name="Pitluck S."/>
            <person name="Liolios K."/>
            <person name="Mavromatis K."/>
            <person name="Pagani I."/>
            <person name="Ivanova N."/>
            <person name="Mikhailova N."/>
            <person name="Pati A."/>
            <person name="Chen A."/>
            <person name="Palaniappan K."/>
            <person name="Rohde M."/>
            <person name="Tindall B.J."/>
            <person name="Detter J.C."/>
            <person name="Goker M."/>
            <person name="Woyke T."/>
            <person name="Bristow J."/>
            <person name="Eisen J.A."/>
            <person name="Markowitz V."/>
            <person name="Hugenholtz P."/>
            <person name="Klenk H.P."/>
            <person name="Kyrpides N.C."/>
        </authorList>
    </citation>
    <scope>NUCLEOTIDE SEQUENCE</scope>
    <source>
        <strain evidence="6">DSM 17368 / JCM 12287 / NRRL B-23963</strain>
    </source>
</reference>
<evidence type="ECO:0000259" key="4">
    <source>
        <dbReference type="PROSITE" id="PS50076"/>
    </source>
</evidence>
<keyword evidence="3" id="KW-0812">Transmembrane</keyword>